<dbReference type="PANTHER" id="PTHR42776:SF27">
    <property type="entry name" value="DIPEPTIDYL PEPTIDASE FAMILY MEMBER 6"/>
    <property type="match status" value="1"/>
</dbReference>
<dbReference type="GO" id="GO:0006508">
    <property type="term" value="P:proteolysis"/>
    <property type="evidence" value="ECO:0007669"/>
    <property type="project" value="InterPro"/>
</dbReference>
<gene>
    <name evidence="3" type="ORF">UU7_14540</name>
</gene>
<dbReference type="EMBL" id="AJXT01000046">
    <property type="protein sequence ID" value="EIL91070.1"/>
    <property type="molecule type" value="Genomic_DNA"/>
</dbReference>
<comment type="caution">
    <text evidence="3">The sequence shown here is derived from an EMBL/GenBank/DDBJ whole genome shotgun (WGS) entry which is preliminary data.</text>
</comment>
<feature type="domain" description="Peptidase S9 prolyl oligopeptidase catalytic" evidence="2">
    <location>
        <begin position="453"/>
        <end position="664"/>
    </location>
</feature>
<evidence type="ECO:0000313" key="4">
    <source>
        <dbReference type="Proteomes" id="UP000003226"/>
    </source>
</evidence>
<dbReference type="RefSeq" id="WP_007809552.1">
    <property type="nucleotide sequence ID" value="NZ_AJXT01000046.1"/>
</dbReference>
<dbReference type="Gene3D" id="3.40.50.1820">
    <property type="entry name" value="alpha/beta hydrolase"/>
    <property type="match status" value="1"/>
</dbReference>
<dbReference type="Proteomes" id="UP000003226">
    <property type="component" value="Unassembled WGS sequence"/>
</dbReference>
<proteinExistence type="predicted"/>
<dbReference type="InterPro" id="IPR001375">
    <property type="entry name" value="Peptidase_S9_cat"/>
</dbReference>
<evidence type="ECO:0000313" key="3">
    <source>
        <dbReference type="EMBL" id="EIL91070.1"/>
    </source>
</evidence>
<sequence>MEKIVTIHRFVRLTTLALLYFWTQMSVQAAEIPYKDFARHPSLTNPVISPDGRHLAVSLHNEDGSYQLGVLTLPDLKPVSRLNMAARTLPIDITWVSNTRLVMGLGEENGTLEAPQGTGEVVAVDFDGSHKRVLYSWRVRDTKGANMNVLGMVRGAGFIAGTPHQLNGHVYISVSPFRTHASSGTRDSGQSLIYDVETTSGYPRLMGEIDEAGMTFVLHDDVARFAYGSNQDDPYRIDVYSRENAEAPWKLLPGNVTGKRLVPMHISADGKHLYSLYSANGGPDQLVISNLDGSDRKVLASDDFASVSDVLWTPYPYQPYAVVFDTGKPHIKYLDEGVFAQISAALAQKFPDEFLTVANASQDGMQLIIGARSDRDPGTYALFDRATMNLKPLFRSLPWIDPQQMVARKPITFTASDGTQLAGFLTMPSNSAGKPVPLVLLPHGGPIGVADSWSYDPWSQFLANRGYGVLQVNYRGSGGRGTNFEHSGYKQFGTGIQQDLIDGVKWAIQQGYADAGRVCIFGASFGGYSSLMAPIRAPGMFKCAVDYAGVSDYAIELHRSDTRRSAGGRNYFVQAIGTDDATIREISPIYHLDKFTIPVLIIHGKDDPRVPYENATELRSALDKAGKPYEWLVRDKEQHGFYSEENNLAFYETLQAFLDKHIGKDVH</sequence>
<dbReference type="PANTHER" id="PTHR42776">
    <property type="entry name" value="SERINE PEPTIDASE S9 FAMILY MEMBER"/>
    <property type="match status" value="1"/>
</dbReference>
<dbReference type="InterPro" id="IPR029058">
    <property type="entry name" value="AB_hydrolase_fold"/>
</dbReference>
<organism evidence="3 4">
    <name type="scientific">Rhodanobacter spathiphylli B39</name>
    <dbReference type="NCBI Taxonomy" id="1163407"/>
    <lineage>
        <taxon>Bacteria</taxon>
        <taxon>Pseudomonadati</taxon>
        <taxon>Pseudomonadota</taxon>
        <taxon>Gammaproteobacteria</taxon>
        <taxon>Lysobacterales</taxon>
        <taxon>Rhodanobacteraceae</taxon>
        <taxon>Rhodanobacter</taxon>
    </lineage>
</organism>
<dbReference type="PATRIC" id="fig|1163407.3.peg.2920"/>
<reference evidence="3 4" key="1">
    <citation type="journal article" date="2012" name="J. Bacteriol.">
        <title>Genome sequences for six rhodanobacter strains, isolated from soils and the terrestrial subsurface, with variable denitrification capabilities.</title>
        <authorList>
            <person name="Kostka J.E."/>
            <person name="Green S.J."/>
            <person name="Rishishwar L."/>
            <person name="Prakash O."/>
            <person name="Katz L.S."/>
            <person name="Marino-Ramirez L."/>
            <person name="Jordan I.K."/>
            <person name="Munk C."/>
            <person name="Ivanova N."/>
            <person name="Mikhailova N."/>
            <person name="Watson D.B."/>
            <person name="Brown S.D."/>
            <person name="Palumbo A.V."/>
            <person name="Brooks S.C."/>
        </authorList>
    </citation>
    <scope>NUCLEOTIDE SEQUENCE [LARGE SCALE GENOMIC DNA]</scope>
    <source>
        <strain evidence="3 4">B39</strain>
    </source>
</reference>
<name>I4VV29_9GAMM</name>
<evidence type="ECO:0000256" key="1">
    <source>
        <dbReference type="ARBA" id="ARBA00022801"/>
    </source>
</evidence>
<dbReference type="Pfam" id="PF00326">
    <property type="entry name" value="Peptidase_S9"/>
    <property type="match status" value="1"/>
</dbReference>
<accession>I4VV29</accession>
<dbReference type="SUPFAM" id="SSF53474">
    <property type="entry name" value="alpha/beta-Hydrolases"/>
    <property type="match status" value="1"/>
</dbReference>
<dbReference type="eggNOG" id="COG1506">
    <property type="taxonomic scope" value="Bacteria"/>
</dbReference>
<dbReference type="STRING" id="1163407.UU7_14540"/>
<dbReference type="AlphaFoldDB" id="I4VV29"/>
<dbReference type="eggNOG" id="COG2706">
    <property type="taxonomic scope" value="Bacteria"/>
</dbReference>
<protein>
    <submittedName>
        <fullName evidence="3">Prolyl oligopeptidase</fullName>
    </submittedName>
</protein>
<dbReference type="GO" id="GO:0004252">
    <property type="term" value="F:serine-type endopeptidase activity"/>
    <property type="evidence" value="ECO:0007669"/>
    <property type="project" value="TreeGrafter"/>
</dbReference>
<dbReference type="SUPFAM" id="SSF82171">
    <property type="entry name" value="DPP6 N-terminal domain-like"/>
    <property type="match status" value="2"/>
</dbReference>
<keyword evidence="1" id="KW-0378">Hydrolase</keyword>
<keyword evidence="4" id="KW-1185">Reference proteome</keyword>
<evidence type="ECO:0000259" key="2">
    <source>
        <dbReference type="Pfam" id="PF00326"/>
    </source>
</evidence>